<dbReference type="EMBL" id="JASBNA010000010">
    <property type="protein sequence ID" value="KAK7688482.1"/>
    <property type="molecule type" value="Genomic_DNA"/>
</dbReference>
<dbReference type="GO" id="GO:0003729">
    <property type="term" value="F:mRNA binding"/>
    <property type="evidence" value="ECO:0007669"/>
    <property type="project" value="TreeGrafter"/>
</dbReference>
<gene>
    <name evidence="7" type="ORF">QCA50_008020</name>
</gene>
<evidence type="ECO:0000313" key="7">
    <source>
        <dbReference type="EMBL" id="KAK7688482.1"/>
    </source>
</evidence>
<evidence type="ECO:0000256" key="4">
    <source>
        <dbReference type="PROSITE-ProRule" id="PRU00322"/>
    </source>
</evidence>
<evidence type="ECO:0000256" key="5">
    <source>
        <dbReference type="SAM" id="MobiDB-lite"/>
    </source>
</evidence>
<feature type="domain" description="RanBP2-type" evidence="6">
    <location>
        <begin position="235"/>
        <end position="266"/>
    </location>
</feature>
<keyword evidence="2 4" id="KW-0863">Zinc-finger</keyword>
<dbReference type="InterPro" id="IPR001876">
    <property type="entry name" value="Znf_RanBP2"/>
</dbReference>
<dbReference type="SMART" id="SM00547">
    <property type="entry name" value="ZnF_RBZ"/>
    <property type="match status" value="2"/>
</dbReference>
<dbReference type="InterPro" id="IPR036443">
    <property type="entry name" value="Znf_RanBP2_sf"/>
</dbReference>
<sequence length="667" mass="72836">MPVPTALRSKGPLEHSAHVDFLVDTFQRLSIPVGGSPMSIPSSTRGSLPYWAQLDRTDSSVRSPSSASFATPQSSGILMHNSQDPFIMTRSRVLRLTVRTHFSEYTLPDCVERIKALQPTLWKSSQGGTPDVFLVFRTHEEACAAFSLSTPSFPLFPALESELEHIQNLHQVRWSHVVDEITSSTPMSRIPSYTSRQPINMGPQPTTRLANGLTPLRTESFNLSSNPPNPKLSFRAGDWMCSVRHCAAHNFGRNVACIRCGAPRALSDTECTTSPISPSHNISPRFLMTGNGQGPTPASLASNLAQLTISQHSHYPSMSQPQSPLTPLSAQMPLSAPPAPPRSYPPIPSISPASKPPSPSYPLLTPSGNTLSAGGRVRNISRDPMSPCIMYWPDNEPLPERGQIRPSGSVASQFPPIVNTGNKGAAEKQPGDWHCSKCNYLNWRRRKVCQTCFPYAEGNGDSISATVQAERITLLANVSVAPPLYWIILPLDPSRLSLRPTRLPSCLLLVEWNANFARTVLRTNSTSGKLPSVNAARSSHSSVRALGLQQHHAPTPGVFGHPNASFQIQNESKLLPSFLQDIIHSPSLSPTTSSASCSSVFDGPHYTYSSNTSLNASPDSSIGRATGTIEERRRQVYDRNNGSDLSIWRLDGDETSRIRKGLQPHYR</sequence>
<feature type="domain" description="RanBP2-type" evidence="6">
    <location>
        <begin position="429"/>
        <end position="452"/>
    </location>
</feature>
<dbReference type="SUPFAM" id="SSF90209">
    <property type="entry name" value="Ran binding protein zinc finger-like"/>
    <property type="match status" value="2"/>
</dbReference>
<evidence type="ECO:0000259" key="6">
    <source>
        <dbReference type="PROSITE" id="PS50199"/>
    </source>
</evidence>
<feature type="region of interest" description="Disordered" evidence="5">
    <location>
        <begin position="313"/>
        <end position="379"/>
    </location>
</feature>
<accession>A0AAW0GET6</accession>
<keyword evidence="3" id="KW-0862">Zinc</keyword>
<protein>
    <recommendedName>
        <fullName evidence="6">RanBP2-type domain-containing protein</fullName>
    </recommendedName>
</protein>
<evidence type="ECO:0000313" key="8">
    <source>
        <dbReference type="Proteomes" id="UP001385951"/>
    </source>
</evidence>
<dbReference type="GO" id="GO:0008270">
    <property type="term" value="F:zinc ion binding"/>
    <property type="evidence" value="ECO:0007669"/>
    <property type="project" value="UniProtKB-KW"/>
</dbReference>
<feature type="compositionally biased region" description="Pro residues" evidence="5">
    <location>
        <begin position="335"/>
        <end position="360"/>
    </location>
</feature>
<name>A0AAW0GET6_9APHY</name>
<dbReference type="Gene3D" id="4.10.1060.10">
    <property type="entry name" value="Zinc finger, RanBP2-type"/>
    <property type="match status" value="2"/>
</dbReference>
<dbReference type="PROSITE" id="PS01358">
    <property type="entry name" value="ZF_RANBP2_1"/>
    <property type="match status" value="2"/>
</dbReference>
<comment type="caution">
    <text evidence="7">The sequence shown here is derived from an EMBL/GenBank/DDBJ whole genome shotgun (WGS) entry which is preliminary data.</text>
</comment>
<dbReference type="PANTHER" id="PTHR23111:SF40">
    <property type="entry name" value="RNA-BINDING PROTEIN INVOLVED IN HETEROCHROMATIN ASSEMBLY-RELATED"/>
    <property type="match status" value="1"/>
</dbReference>
<reference evidence="7 8" key="1">
    <citation type="submission" date="2022-09" db="EMBL/GenBank/DDBJ databases">
        <authorList>
            <person name="Palmer J.M."/>
        </authorList>
    </citation>
    <scope>NUCLEOTIDE SEQUENCE [LARGE SCALE GENOMIC DNA]</scope>
    <source>
        <strain evidence="7 8">DSM 7382</strain>
    </source>
</reference>
<evidence type="ECO:0000256" key="3">
    <source>
        <dbReference type="ARBA" id="ARBA00022833"/>
    </source>
</evidence>
<organism evidence="7 8">
    <name type="scientific">Cerrena zonata</name>
    <dbReference type="NCBI Taxonomy" id="2478898"/>
    <lineage>
        <taxon>Eukaryota</taxon>
        <taxon>Fungi</taxon>
        <taxon>Dikarya</taxon>
        <taxon>Basidiomycota</taxon>
        <taxon>Agaricomycotina</taxon>
        <taxon>Agaricomycetes</taxon>
        <taxon>Polyporales</taxon>
        <taxon>Cerrenaceae</taxon>
        <taxon>Cerrena</taxon>
    </lineage>
</organism>
<evidence type="ECO:0000256" key="1">
    <source>
        <dbReference type="ARBA" id="ARBA00022723"/>
    </source>
</evidence>
<keyword evidence="1" id="KW-0479">Metal-binding</keyword>
<feature type="region of interest" description="Disordered" evidence="5">
    <location>
        <begin position="270"/>
        <end position="299"/>
    </location>
</feature>
<feature type="region of interest" description="Disordered" evidence="5">
    <location>
        <begin position="186"/>
        <end position="205"/>
    </location>
</feature>
<proteinExistence type="predicted"/>
<dbReference type="Proteomes" id="UP001385951">
    <property type="component" value="Unassembled WGS sequence"/>
</dbReference>
<dbReference type="PROSITE" id="PS50199">
    <property type="entry name" value="ZF_RANBP2_2"/>
    <property type="match status" value="2"/>
</dbReference>
<dbReference type="Pfam" id="PF00641">
    <property type="entry name" value="Zn_ribbon_RanBP"/>
    <property type="match status" value="1"/>
</dbReference>
<feature type="compositionally biased region" description="Polar residues" evidence="5">
    <location>
        <begin position="313"/>
        <end position="326"/>
    </location>
</feature>
<dbReference type="AlphaFoldDB" id="A0AAW0GET6"/>
<keyword evidence="8" id="KW-1185">Reference proteome</keyword>
<dbReference type="PANTHER" id="PTHR23111">
    <property type="entry name" value="ZINC FINGER PROTEIN"/>
    <property type="match status" value="1"/>
</dbReference>
<feature type="compositionally biased region" description="Polar residues" evidence="5">
    <location>
        <begin position="270"/>
        <end position="282"/>
    </location>
</feature>
<evidence type="ECO:0000256" key="2">
    <source>
        <dbReference type="ARBA" id="ARBA00022771"/>
    </source>
</evidence>